<feature type="signal peptide" evidence="2">
    <location>
        <begin position="1"/>
        <end position="21"/>
    </location>
</feature>
<dbReference type="PANTHER" id="PTHR36842">
    <property type="entry name" value="PROTEIN TOLB HOMOLOG"/>
    <property type="match status" value="1"/>
</dbReference>
<dbReference type="EMBL" id="JBEPLW010000022">
    <property type="protein sequence ID" value="MET3576406.1"/>
    <property type="molecule type" value="Genomic_DNA"/>
</dbReference>
<accession>A0ABV2GDM6</accession>
<evidence type="ECO:0000313" key="4">
    <source>
        <dbReference type="Proteomes" id="UP001549099"/>
    </source>
</evidence>
<keyword evidence="4" id="KW-1185">Reference proteome</keyword>
<protein>
    <submittedName>
        <fullName evidence="3">TolB protein</fullName>
    </submittedName>
</protein>
<dbReference type="Pfam" id="PF07676">
    <property type="entry name" value="PD40"/>
    <property type="match status" value="1"/>
</dbReference>
<evidence type="ECO:0000256" key="2">
    <source>
        <dbReference type="SAM" id="SignalP"/>
    </source>
</evidence>
<reference evidence="3 4" key="1">
    <citation type="submission" date="2024-06" db="EMBL/GenBank/DDBJ databases">
        <title>Genomic Encyclopedia of Type Strains, Phase IV (KMG-IV): sequencing the most valuable type-strain genomes for metagenomic binning, comparative biology and taxonomic classification.</title>
        <authorList>
            <person name="Goeker M."/>
        </authorList>
    </citation>
    <scope>NUCLEOTIDE SEQUENCE [LARGE SCALE GENOMIC DNA]</scope>
    <source>
        <strain evidence="3 4">DSM 26128</strain>
    </source>
</reference>
<dbReference type="SUPFAM" id="SSF82171">
    <property type="entry name" value="DPP6 N-terminal domain-like"/>
    <property type="match status" value="1"/>
</dbReference>
<feature type="chain" id="PRO_5046043047" evidence="2">
    <location>
        <begin position="22"/>
        <end position="342"/>
    </location>
</feature>
<dbReference type="Proteomes" id="UP001549099">
    <property type="component" value="Unassembled WGS sequence"/>
</dbReference>
<evidence type="ECO:0000313" key="3">
    <source>
        <dbReference type="EMBL" id="MET3576406.1"/>
    </source>
</evidence>
<name>A0ABV2GDM6_9BACL</name>
<comment type="caution">
    <text evidence="3">The sequence shown here is derived from an EMBL/GenBank/DDBJ whole genome shotgun (WGS) entry which is preliminary data.</text>
</comment>
<dbReference type="InterPro" id="IPR011659">
    <property type="entry name" value="WD40"/>
</dbReference>
<gene>
    <name evidence="3" type="ORF">ABID49_002324</name>
</gene>
<comment type="similarity">
    <text evidence="1">Belongs to the TolB family.</text>
</comment>
<sequence>MMKRPLLIVLLLIGLATAASAAAGFVLQKPEDEREEGLSEVYDVSADGTVAYVSYTEGSAGIYLLNREGQTRGPLAGTESDSRIADLSFSPDGSALFFAVNPKDRTTGLKSTVRKIDLKSGSDTGVYQDGGLITELAFSLDDPGRIYFLRAGVFENYSPVAAAHPHDFDVHELELSDRSTRALTELKAYDMRSINIPEGSDSVFFTMFGEDEAEFAEETFEATQQIYRAPKTAGEAEKAGTGFPQDVYDFLVLPDGRVIYQTVAKTSNSGLFEYELFIHEPTGGKDKQLTRTRTYAGKPVISADGQTLWFIEDRNFGGGRPDYFLYRMPLEGGAAEQVLPAL</sequence>
<dbReference type="InterPro" id="IPR011042">
    <property type="entry name" value="6-blade_b-propeller_TolB-like"/>
</dbReference>
<dbReference type="PANTHER" id="PTHR36842:SF1">
    <property type="entry name" value="PROTEIN TOLB"/>
    <property type="match status" value="1"/>
</dbReference>
<organism evidence="3 4">
    <name type="scientific">Bhargavaea ullalensis</name>
    <dbReference type="NCBI Taxonomy" id="1265685"/>
    <lineage>
        <taxon>Bacteria</taxon>
        <taxon>Bacillati</taxon>
        <taxon>Bacillota</taxon>
        <taxon>Bacilli</taxon>
        <taxon>Bacillales</taxon>
        <taxon>Caryophanaceae</taxon>
        <taxon>Bhargavaea</taxon>
    </lineage>
</organism>
<evidence type="ECO:0000256" key="1">
    <source>
        <dbReference type="ARBA" id="ARBA00009820"/>
    </source>
</evidence>
<keyword evidence="2" id="KW-0732">Signal</keyword>
<dbReference type="RefSeq" id="WP_376837226.1">
    <property type="nucleotide sequence ID" value="NZ_JBHLWY010000031.1"/>
</dbReference>
<dbReference type="Gene3D" id="2.120.10.30">
    <property type="entry name" value="TolB, C-terminal domain"/>
    <property type="match status" value="2"/>
</dbReference>
<proteinExistence type="inferred from homology"/>